<keyword evidence="3" id="KW-0378">Hydrolase</keyword>
<dbReference type="InterPro" id="IPR000073">
    <property type="entry name" value="AB_hydrolase_1"/>
</dbReference>
<dbReference type="GO" id="GO:0017171">
    <property type="term" value="F:serine hydrolase activity"/>
    <property type="evidence" value="ECO:0007669"/>
    <property type="project" value="TreeGrafter"/>
</dbReference>
<dbReference type="SUPFAM" id="SSF53474">
    <property type="entry name" value="alpha/beta-Hydrolases"/>
    <property type="match status" value="1"/>
</dbReference>
<proteinExistence type="predicted"/>
<dbReference type="AlphaFoldDB" id="A0A9D7XQ99"/>
<dbReference type="Pfam" id="PF00561">
    <property type="entry name" value="Abhydrolase_1"/>
    <property type="match status" value="1"/>
</dbReference>
<accession>A0A9D7XQ99</accession>
<feature type="domain" description="AB hydrolase-1" evidence="2">
    <location>
        <begin position="53"/>
        <end position="160"/>
    </location>
</feature>
<feature type="chain" id="PRO_5038372867" evidence="1">
    <location>
        <begin position="25"/>
        <end position="280"/>
    </location>
</feature>
<dbReference type="EMBL" id="JADKGY010000008">
    <property type="protein sequence ID" value="MBK9982826.1"/>
    <property type="molecule type" value="Genomic_DNA"/>
</dbReference>
<feature type="signal peptide" evidence="1">
    <location>
        <begin position="1"/>
        <end position="24"/>
    </location>
</feature>
<evidence type="ECO:0000259" key="2">
    <source>
        <dbReference type="Pfam" id="PF00561"/>
    </source>
</evidence>
<evidence type="ECO:0000313" key="4">
    <source>
        <dbReference type="Proteomes" id="UP000808337"/>
    </source>
</evidence>
<gene>
    <name evidence="3" type="ORF">IPP15_10465</name>
</gene>
<keyword evidence="1" id="KW-0732">Signal</keyword>
<dbReference type="Gene3D" id="3.40.50.1820">
    <property type="entry name" value="alpha/beta hydrolase"/>
    <property type="match status" value="1"/>
</dbReference>
<evidence type="ECO:0000313" key="3">
    <source>
        <dbReference type="EMBL" id="MBK9982826.1"/>
    </source>
</evidence>
<sequence length="280" mass="31722">MQPYLKLKLFLFTLCLVFSSGAYSQINYGSNNGKYLTIRGTKIYYEEYGEGTPLLLFHGGFGNIADFQKCIPELSKKFRVIIPDSPGLGRSEFPDQALSYQLMSDYYSILIDQLKLDSAYIIGWSDGGITGLILAHDRPDKIKRLLASGANYKSSGINQEVWDGALQTVFNPDWIQANWKDWIGNYKRLSPHGDWKRYVSEAPKMWLAKEYFPISELQSISIPVLVVMGDNDMVTFDHTIEIKSAIKNSQLCILPNTSHEVFNDKSELINKIATDFFAGK</sequence>
<dbReference type="PRINTS" id="PR00111">
    <property type="entry name" value="ABHYDROLASE"/>
</dbReference>
<reference evidence="3 4" key="1">
    <citation type="submission" date="2020-10" db="EMBL/GenBank/DDBJ databases">
        <title>Connecting structure to function with the recovery of over 1000 high-quality activated sludge metagenome-assembled genomes encoding full-length rRNA genes using long-read sequencing.</title>
        <authorList>
            <person name="Singleton C.M."/>
            <person name="Petriglieri F."/>
            <person name="Kristensen J.M."/>
            <person name="Kirkegaard R.H."/>
            <person name="Michaelsen T.Y."/>
            <person name="Andersen M.H."/>
            <person name="Karst S.M."/>
            <person name="Dueholm M.S."/>
            <person name="Nielsen P.H."/>
            <person name="Albertsen M."/>
        </authorList>
    </citation>
    <scope>NUCLEOTIDE SEQUENCE [LARGE SCALE GENOMIC DNA]</scope>
    <source>
        <strain evidence="3">Ribe_18-Q3-R11-54_MAXAC.273</strain>
    </source>
</reference>
<dbReference type="InterPro" id="IPR029058">
    <property type="entry name" value="AB_hydrolase_fold"/>
</dbReference>
<evidence type="ECO:0000256" key="1">
    <source>
        <dbReference type="SAM" id="SignalP"/>
    </source>
</evidence>
<dbReference type="PANTHER" id="PTHR46331:SF2">
    <property type="entry name" value="VALACYCLOVIR HYDROLASE"/>
    <property type="match status" value="1"/>
</dbReference>
<comment type="caution">
    <text evidence="3">The sequence shown here is derived from an EMBL/GenBank/DDBJ whole genome shotgun (WGS) entry which is preliminary data.</text>
</comment>
<dbReference type="PANTHER" id="PTHR46331">
    <property type="entry name" value="VALACYCLOVIR HYDROLASE"/>
    <property type="match status" value="1"/>
</dbReference>
<dbReference type="Proteomes" id="UP000808337">
    <property type="component" value="Unassembled WGS sequence"/>
</dbReference>
<organism evidence="3 4">
    <name type="scientific">Candidatus Opimibacter skivensis</name>
    <dbReference type="NCBI Taxonomy" id="2982028"/>
    <lineage>
        <taxon>Bacteria</taxon>
        <taxon>Pseudomonadati</taxon>
        <taxon>Bacteroidota</taxon>
        <taxon>Saprospiria</taxon>
        <taxon>Saprospirales</taxon>
        <taxon>Saprospiraceae</taxon>
        <taxon>Candidatus Opimibacter</taxon>
    </lineage>
</organism>
<name>A0A9D7XQ99_9BACT</name>
<protein>
    <submittedName>
        <fullName evidence="3">Alpha/beta hydrolase</fullName>
    </submittedName>
</protein>